<keyword evidence="3 9" id="KW-0436">Ligase</keyword>
<organism evidence="11 12">
    <name type="scientific">Candidatus Doudnabacteria bacterium RIFCSPHIGHO2_01_52_17</name>
    <dbReference type="NCBI Taxonomy" id="1817820"/>
    <lineage>
        <taxon>Bacteria</taxon>
        <taxon>Candidatus Doudnaibacteriota</taxon>
    </lineage>
</organism>
<dbReference type="SUPFAM" id="SSF55681">
    <property type="entry name" value="Class II aaRS and biotin synthetases"/>
    <property type="match status" value="1"/>
</dbReference>
<comment type="caution">
    <text evidence="11">The sequence shown here is derived from an EMBL/GenBank/DDBJ whole genome shotgun (WGS) entry which is preliminary data.</text>
</comment>
<evidence type="ECO:0000259" key="10">
    <source>
        <dbReference type="PROSITE" id="PS50860"/>
    </source>
</evidence>
<dbReference type="SUPFAM" id="SSF55186">
    <property type="entry name" value="ThrRS/AlaRS common domain"/>
    <property type="match status" value="1"/>
</dbReference>
<feature type="binding site" evidence="9">
    <location>
        <position position="455"/>
    </location>
    <ligand>
        <name>Zn(2+)</name>
        <dbReference type="ChEBI" id="CHEBI:29105"/>
    </ligand>
</feature>
<comment type="similarity">
    <text evidence="1 9">Belongs to the class-II aminoacyl-tRNA synthetase family.</text>
</comment>
<dbReference type="PANTHER" id="PTHR11777:SF9">
    <property type="entry name" value="ALANINE--TRNA LIGASE, CYTOPLASMIC"/>
    <property type="match status" value="1"/>
</dbReference>
<keyword evidence="9" id="KW-0862">Zinc</keyword>
<dbReference type="GO" id="GO:0006419">
    <property type="term" value="P:alanyl-tRNA aminoacylation"/>
    <property type="evidence" value="ECO:0007669"/>
    <property type="project" value="UniProtKB-UniRule"/>
</dbReference>
<dbReference type="PROSITE" id="PS50860">
    <property type="entry name" value="AA_TRNA_LIGASE_II_ALA"/>
    <property type="match status" value="1"/>
</dbReference>
<gene>
    <name evidence="9" type="primary">alaS</name>
    <name evidence="11" type="ORF">A3K06_00445</name>
</gene>
<dbReference type="GO" id="GO:0000049">
    <property type="term" value="F:tRNA binding"/>
    <property type="evidence" value="ECO:0007669"/>
    <property type="project" value="UniProtKB-KW"/>
</dbReference>
<dbReference type="FunFam" id="3.30.980.10:FF:000004">
    <property type="entry name" value="Alanine--tRNA ligase, cytoplasmic"/>
    <property type="match status" value="1"/>
</dbReference>
<dbReference type="SUPFAM" id="SSF101353">
    <property type="entry name" value="Putative anticodon-binding domain of alanyl-tRNA synthetase (AlaRS)"/>
    <property type="match status" value="1"/>
</dbReference>
<dbReference type="AlphaFoldDB" id="A0A1F5NCT9"/>
<comment type="catalytic activity">
    <reaction evidence="9">
        <text>tRNA(Ala) + L-alanine + ATP = L-alanyl-tRNA(Ala) + AMP + diphosphate</text>
        <dbReference type="Rhea" id="RHEA:12540"/>
        <dbReference type="Rhea" id="RHEA-COMP:9657"/>
        <dbReference type="Rhea" id="RHEA-COMP:9923"/>
        <dbReference type="ChEBI" id="CHEBI:30616"/>
        <dbReference type="ChEBI" id="CHEBI:33019"/>
        <dbReference type="ChEBI" id="CHEBI:57972"/>
        <dbReference type="ChEBI" id="CHEBI:78442"/>
        <dbReference type="ChEBI" id="CHEBI:78497"/>
        <dbReference type="ChEBI" id="CHEBI:456215"/>
        <dbReference type="EC" id="6.1.1.7"/>
    </reaction>
</comment>
<dbReference type="Proteomes" id="UP000176547">
    <property type="component" value="Unassembled WGS sequence"/>
</dbReference>
<sequence length="596" mass="67463">MTAKELRAKFIEFFKARGHTVIPSASLVPENDPTVLFTTAGMHPLVPYLLGLEHPGGQRLVSAQKSMRTDDIDEVGDGVHNTFFEMLGNWSLGDPASPDGIGQGGYWKKEAIEWSYEFLTGREWLGLPADKLAVSVFAGDADAPRDDETAAIWKRLGIAENRIAYLPKKNNWWGPAGLTGPCGPDTEMFYWTGKSAPANFQDTHENAQWVEIWNDVFMQYDKQIDGTFMPLKQRNVDTGMGLERMVTILQGRDSVYETELFLPILEKIRSLAKKRDTKAERIVADHLRAATFIIADGVVPSNKDRGYILRRLIRRAVRYGQILGIEQEFCTEVAAVVIHEFGDTYHLQHHQEKVVDELAREDMKFRKTLAKGLKYFEKLQSVDGKAAFDLFQTYGFPLELTEELMEGKGQNVDREQFGEEFKKHQQLSRTSSAGQFKGGLADHTEKTVRLHTATHLLQAGLRKFLGEHIFQKGSHVTTERTRFDFNHPQKVTVEELKKVEDWVNEQVRKDLPVKREIMSLQEARKLGAIGLFDEKYEDKVSIYTISDAGSGEVVSREFCGGPHVERTGQIGKFKIVKEEAVASGIRRIKAVVEEDK</sequence>
<dbReference type="InterPro" id="IPR018163">
    <property type="entry name" value="Thr/Ala-tRNA-synth_IIc_edit"/>
</dbReference>
<feature type="binding site" evidence="9">
    <location>
        <position position="559"/>
    </location>
    <ligand>
        <name>Zn(2+)</name>
        <dbReference type="ChEBI" id="CHEBI:29105"/>
    </ligand>
</feature>
<keyword evidence="7 9" id="KW-0648">Protein biosynthesis</keyword>
<dbReference type="EMBL" id="MFEG01000029">
    <property type="protein sequence ID" value="OGE75469.1"/>
    <property type="molecule type" value="Genomic_DNA"/>
</dbReference>
<evidence type="ECO:0000256" key="8">
    <source>
        <dbReference type="ARBA" id="ARBA00023146"/>
    </source>
</evidence>
<keyword evidence="9" id="KW-0963">Cytoplasm</keyword>
<dbReference type="InterPro" id="IPR045864">
    <property type="entry name" value="aa-tRNA-synth_II/BPL/LPL"/>
</dbReference>
<dbReference type="Pfam" id="PF07973">
    <property type="entry name" value="tRNA_SAD"/>
    <property type="match status" value="1"/>
</dbReference>
<feature type="domain" description="Alanyl-transfer RNA synthetases family profile" evidence="10">
    <location>
        <begin position="1"/>
        <end position="596"/>
    </location>
</feature>
<comment type="cofactor">
    <cofactor evidence="9">
        <name>Zn(2+)</name>
        <dbReference type="ChEBI" id="CHEBI:29105"/>
    </cofactor>
    <text evidence="9">Binds 1 zinc ion per subunit.</text>
</comment>
<accession>A0A1F5NCT9</accession>
<dbReference type="EC" id="6.1.1.7" evidence="9"/>
<evidence type="ECO:0000256" key="5">
    <source>
        <dbReference type="ARBA" id="ARBA00022840"/>
    </source>
</evidence>
<evidence type="ECO:0000256" key="7">
    <source>
        <dbReference type="ARBA" id="ARBA00022917"/>
    </source>
</evidence>
<dbReference type="PRINTS" id="PR00980">
    <property type="entry name" value="TRNASYNTHALA"/>
</dbReference>
<dbReference type="InterPro" id="IPR018162">
    <property type="entry name" value="Ala-tRNA-ligase_IIc_anticod-bd"/>
</dbReference>
<evidence type="ECO:0000256" key="4">
    <source>
        <dbReference type="ARBA" id="ARBA00022741"/>
    </source>
</evidence>
<evidence type="ECO:0000256" key="1">
    <source>
        <dbReference type="ARBA" id="ARBA00008226"/>
    </source>
</evidence>
<name>A0A1F5NCT9_9BACT</name>
<dbReference type="Pfam" id="PF01411">
    <property type="entry name" value="tRNA-synt_2c"/>
    <property type="match status" value="1"/>
</dbReference>
<dbReference type="SMART" id="SM00863">
    <property type="entry name" value="tRNA_SAD"/>
    <property type="match status" value="1"/>
</dbReference>
<dbReference type="InterPro" id="IPR018165">
    <property type="entry name" value="Ala-tRNA-synth_IIc_core"/>
</dbReference>
<dbReference type="PANTHER" id="PTHR11777">
    <property type="entry name" value="ALANYL-TRNA SYNTHETASE"/>
    <property type="match status" value="1"/>
</dbReference>
<dbReference type="NCBIfam" id="NF002436">
    <property type="entry name" value="PRK01584.1"/>
    <property type="match status" value="1"/>
</dbReference>
<comment type="function">
    <text evidence="9">Catalyzes the attachment of alanine to tRNA(Ala) in a two-step reaction: alanine is first activated by ATP to form Ala-AMP and then transferred to the acceptor end of tRNA(Ala). Also edits incorrectly charged Ser-tRNA(Ala) and Gly-tRNA(Ala) via its editing domain.</text>
</comment>
<evidence type="ECO:0000256" key="6">
    <source>
        <dbReference type="ARBA" id="ARBA00022884"/>
    </source>
</evidence>
<feature type="binding site" evidence="9">
    <location>
        <position position="563"/>
    </location>
    <ligand>
        <name>Zn(2+)</name>
        <dbReference type="ChEBI" id="CHEBI:29105"/>
    </ligand>
</feature>
<dbReference type="GO" id="GO:0005737">
    <property type="term" value="C:cytoplasm"/>
    <property type="evidence" value="ECO:0007669"/>
    <property type="project" value="UniProtKB-SubCell"/>
</dbReference>
<dbReference type="GO" id="GO:0008270">
    <property type="term" value="F:zinc ion binding"/>
    <property type="evidence" value="ECO:0007669"/>
    <property type="project" value="UniProtKB-UniRule"/>
</dbReference>
<feature type="binding site" evidence="9">
    <location>
        <position position="451"/>
    </location>
    <ligand>
        <name>Zn(2+)</name>
        <dbReference type="ChEBI" id="CHEBI:29105"/>
    </ligand>
</feature>
<reference evidence="11 12" key="1">
    <citation type="journal article" date="2016" name="Nat. Commun.">
        <title>Thousands of microbial genomes shed light on interconnected biogeochemical processes in an aquifer system.</title>
        <authorList>
            <person name="Anantharaman K."/>
            <person name="Brown C.T."/>
            <person name="Hug L.A."/>
            <person name="Sharon I."/>
            <person name="Castelle C.J."/>
            <person name="Probst A.J."/>
            <person name="Thomas B.C."/>
            <person name="Singh A."/>
            <person name="Wilkins M.J."/>
            <person name="Karaoz U."/>
            <person name="Brodie E.L."/>
            <person name="Williams K.H."/>
            <person name="Hubbard S.S."/>
            <person name="Banfield J.F."/>
        </authorList>
    </citation>
    <scope>NUCLEOTIDE SEQUENCE [LARGE SCALE GENOMIC DNA]</scope>
</reference>
<proteinExistence type="inferred from homology"/>
<dbReference type="InterPro" id="IPR002318">
    <property type="entry name" value="Ala-tRNA-lgiase_IIc"/>
</dbReference>
<dbReference type="Gene3D" id="3.30.930.10">
    <property type="entry name" value="Bira Bifunctional Protein, Domain 2"/>
    <property type="match status" value="1"/>
</dbReference>
<evidence type="ECO:0000256" key="2">
    <source>
        <dbReference type="ARBA" id="ARBA00022555"/>
    </source>
</evidence>
<dbReference type="Gene3D" id="3.30.54.20">
    <property type="match status" value="1"/>
</dbReference>
<keyword evidence="9" id="KW-0479">Metal-binding</keyword>
<comment type="subcellular location">
    <subcellularLocation>
        <location evidence="9">Cytoplasm</location>
    </subcellularLocation>
</comment>
<dbReference type="GO" id="GO:0002161">
    <property type="term" value="F:aminoacyl-tRNA deacylase activity"/>
    <property type="evidence" value="ECO:0007669"/>
    <property type="project" value="TreeGrafter"/>
</dbReference>
<dbReference type="GO" id="GO:0004813">
    <property type="term" value="F:alanine-tRNA ligase activity"/>
    <property type="evidence" value="ECO:0007669"/>
    <property type="project" value="UniProtKB-UniRule"/>
</dbReference>
<dbReference type="GO" id="GO:0005524">
    <property type="term" value="F:ATP binding"/>
    <property type="evidence" value="ECO:0007669"/>
    <property type="project" value="UniProtKB-UniRule"/>
</dbReference>
<dbReference type="InterPro" id="IPR023033">
    <property type="entry name" value="Ala_tRNA_ligase_euk/bac"/>
</dbReference>
<keyword evidence="8 9" id="KW-0030">Aminoacyl-tRNA synthetase</keyword>
<comment type="domain">
    <text evidence="9">Consists of three domains; the N-terminal catalytic domain, the editing domain and the C-terminal C-Ala domain. The editing domain removes incorrectly charged amino acids, while the C-Ala domain, along with tRNA(Ala), serves as a bridge to cooperatively bring together the editing and aminoacylation centers thus stimulating deacylation of misacylated tRNAs.</text>
</comment>
<dbReference type="CDD" id="cd00673">
    <property type="entry name" value="AlaRS_core"/>
    <property type="match status" value="1"/>
</dbReference>
<keyword evidence="6 9" id="KW-0694">RNA-binding</keyword>
<dbReference type="Gene3D" id="3.30.980.10">
    <property type="entry name" value="Threonyl-trna Synthetase, Chain A, domain 2"/>
    <property type="match status" value="1"/>
</dbReference>
<keyword evidence="5 9" id="KW-0067">ATP-binding</keyword>
<evidence type="ECO:0000256" key="9">
    <source>
        <dbReference type="HAMAP-Rule" id="MF_00036"/>
    </source>
</evidence>
<keyword evidence="4 9" id="KW-0547">Nucleotide-binding</keyword>
<dbReference type="InterPro" id="IPR050058">
    <property type="entry name" value="Ala-tRNA_ligase"/>
</dbReference>
<evidence type="ECO:0000256" key="3">
    <source>
        <dbReference type="ARBA" id="ARBA00022598"/>
    </source>
</evidence>
<evidence type="ECO:0000313" key="11">
    <source>
        <dbReference type="EMBL" id="OGE75469.1"/>
    </source>
</evidence>
<dbReference type="HAMAP" id="MF_00036_B">
    <property type="entry name" value="Ala_tRNA_synth_B"/>
    <property type="match status" value="1"/>
</dbReference>
<keyword evidence="2 9" id="KW-0820">tRNA-binding</keyword>
<evidence type="ECO:0000313" key="12">
    <source>
        <dbReference type="Proteomes" id="UP000176547"/>
    </source>
</evidence>
<dbReference type="InterPro" id="IPR018164">
    <property type="entry name" value="Ala-tRNA-synth_IIc_N"/>
</dbReference>
<protein>
    <recommendedName>
        <fullName evidence="9">Alanine--tRNA ligase</fullName>
        <ecNumber evidence="9">6.1.1.7</ecNumber>
    </recommendedName>
    <alternativeName>
        <fullName evidence="9">Alanyl-tRNA synthetase</fullName>
        <shortName evidence="9">AlaRS</shortName>
    </alternativeName>
</protein>
<dbReference type="InterPro" id="IPR012947">
    <property type="entry name" value="tRNA_SAD"/>
</dbReference>